<dbReference type="EMBL" id="CM039426">
    <property type="protein sequence ID" value="KAI4357481.1"/>
    <property type="molecule type" value="Genomic_DNA"/>
</dbReference>
<accession>A0ACB9QCC4</accession>
<name>A0ACB9QCC4_BAUVA</name>
<evidence type="ECO:0000313" key="1">
    <source>
        <dbReference type="EMBL" id="KAI4357481.1"/>
    </source>
</evidence>
<dbReference type="Proteomes" id="UP000828941">
    <property type="component" value="Chromosome 1"/>
</dbReference>
<comment type="caution">
    <text evidence="1">The sequence shown here is derived from an EMBL/GenBank/DDBJ whole genome shotgun (WGS) entry which is preliminary data.</text>
</comment>
<proteinExistence type="predicted"/>
<evidence type="ECO:0000313" key="2">
    <source>
        <dbReference type="Proteomes" id="UP000828941"/>
    </source>
</evidence>
<protein>
    <submittedName>
        <fullName evidence="1">Uncharacterized protein</fullName>
    </submittedName>
</protein>
<sequence length="916" mass="100145">MEKPQLGFGVSVIFRFVLVFSLVLSASSGDAEVMNNLRKMIRAPPNLGWSDPDFCEWQNIKCNSDKRVTSINIAKSNLAGSLPENLVNLSELKALQCFDNKLTGPFPKLAPSVKTLTIYNNGFSSIPSDFFEGMSMLEEVRIGANPFSAWRIPDSLKDCTSLRVLEAQNCSIIGSIPDIFGPDNPLPALVNLTLSYNLLEGGFPASFAGTGLEFLLLNDQKSTNKLNGTLGVLQKMKSLKQIWVHGNQFTGPIPDFSKHDQLFDVNLRDNQLTGVVPSSLTSLKSLRTVKLSNNRLQGSPPVFPPGVQVDMTGLNQFCTNMPGQPCSALVNAMLSVAEPLGYPLKFAESWKGNDPCSGSWTGIVCSNKNISVINFQRMGLSGTISPSFSSLTSVVKLLLADNNLGGTIPRELTSMPNLVELDVSNNNLYGKVPTFRQGVSVEYTGNKDIGKDRPSSPSGLVAGGKGLGVGPIVGIVVAIVVLLGVGAAAFIMFRRKRKDSSFTQKPNGKTEFSRDSDATRITVSGGGGPYAANDSYVGDASNMVITIQVLREVTNNFSEQNILGKGGFGSVYKGELHDGTKIAVKRMESGMVGEKWLNEFMAEIAVLTKVRHRHLVALLGYCLDGNERLLVYEYMPQGTLNDHLFNWKVKGFKPLEWKRRLSIALDVARGVEYLHNLAQQIFIHRDLKPSNILLGDDMHAKVADFGLVRLVPEGNASFETRIAGTFGYLAPEYATTGRVTTKVDVFSFGVVLMEMISGRKALDNSQSEENVHLVSWFRRVLINKDIQNAIDPTIVLDEETYSSICVVAELAGHCCTREPHNRPDMSHAVNVLLPLVEVWKPTEAEREDDNYGFDPDLSLPQALERWQAMDGRSNVYTNTASLSYPTSEDSINTNTEISTPPRPPGLADSLSSRDGR</sequence>
<reference evidence="1 2" key="1">
    <citation type="journal article" date="2022" name="DNA Res.">
        <title>Chromosomal-level genome assembly of the orchid tree Bauhinia variegata (Leguminosae; Cercidoideae) supports the allotetraploid origin hypothesis of Bauhinia.</title>
        <authorList>
            <person name="Zhong Y."/>
            <person name="Chen Y."/>
            <person name="Zheng D."/>
            <person name="Pang J."/>
            <person name="Liu Y."/>
            <person name="Luo S."/>
            <person name="Meng S."/>
            <person name="Qian L."/>
            <person name="Wei D."/>
            <person name="Dai S."/>
            <person name="Zhou R."/>
        </authorList>
    </citation>
    <scope>NUCLEOTIDE SEQUENCE [LARGE SCALE GENOMIC DNA]</scope>
    <source>
        <strain evidence="1">BV-YZ2020</strain>
    </source>
</reference>
<organism evidence="1 2">
    <name type="scientific">Bauhinia variegata</name>
    <name type="common">Purple orchid tree</name>
    <name type="synonym">Phanera variegata</name>
    <dbReference type="NCBI Taxonomy" id="167791"/>
    <lineage>
        <taxon>Eukaryota</taxon>
        <taxon>Viridiplantae</taxon>
        <taxon>Streptophyta</taxon>
        <taxon>Embryophyta</taxon>
        <taxon>Tracheophyta</taxon>
        <taxon>Spermatophyta</taxon>
        <taxon>Magnoliopsida</taxon>
        <taxon>eudicotyledons</taxon>
        <taxon>Gunneridae</taxon>
        <taxon>Pentapetalae</taxon>
        <taxon>rosids</taxon>
        <taxon>fabids</taxon>
        <taxon>Fabales</taxon>
        <taxon>Fabaceae</taxon>
        <taxon>Cercidoideae</taxon>
        <taxon>Cercideae</taxon>
        <taxon>Bauhiniinae</taxon>
        <taxon>Bauhinia</taxon>
    </lineage>
</organism>
<keyword evidence="2" id="KW-1185">Reference proteome</keyword>
<gene>
    <name evidence="1" type="ORF">L6164_001429</name>
</gene>